<reference evidence="2" key="1">
    <citation type="journal article" date="2015" name="Nature">
        <title>Complex archaea that bridge the gap between prokaryotes and eukaryotes.</title>
        <authorList>
            <person name="Spang A."/>
            <person name="Saw J.H."/>
            <person name="Jorgensen S.L."/>
            <person name="Zaremba-Niedzwiedzka K."/>
            <person name="Martijn J."/>
            <person name="Lind A.E."/>
            <person name="van Eijk R."/>
            <person name="Schleper C."/>
            <person name="Guy L."/>
            <person name="Ettema T.J."/>
        </authorList>
    </citation>
    <scope>NUCLEOTIDE SEQUENCE</scope>
</reference>
<dbReference type="SUPFAM" id="SSF53383">
    <property type="entry name" value="PLP-dependent transferases"/>
    <property type="match status" value="1"/>
</dbReference>
<dbReference type="InterPro" id="IPR004838">
    <property type="entry name" value="NHTrfase_class1_PyrdxlP-BS"/>
</dbReference>
<dbReference type="AlphaFoldDB" id="A0A0F9GLG0"/>
<dbReference type="Gene3D" id="3.40.640.10">
    <property type="entry name" value="Type I PLP-dependent aspartate aminotransferase-like (Major domain)"/>
    <property type="match status" value="1"/>
</dbReference>
<dbReference type="GO" id="GO:0003824">
    <property type="term" value="F:catalytic activity"/>
    <property type="evidence" value="ECO:0007669"/>
    <property type="project" value="InterPro"/>
</dbReference>
<evidence type="ECO:0000259" key="1">
    <source>
        <dbReference type="Pfam" id="PF00155"/>
    </source>
</evidence>
<name>A0A0F9GLG0_9ZZZZ</name>
<accession>A0A0F9GLG0</accession>
<evidence type="ECO:0000313" key="2">
    <source>
        <dbReference type="EMBL" id="KKL99638.1"/>
    </source>
</evidence>
<proteinExistence type="predicted"/>
<dbReference type="InterPro" id="IPR015424">
    <property type="entry name" value="PyrdxlP-dep_Trfase"/>
</dbReference>
<dbReference type="NCBIfam" id="NF005305">
    <property type="entry name" value="PRK06836.1"/>
    <property type="match status" value="1"/>
</dbReference>
<dbReference type="PROSITE" id="PS00105">
    <property type="entry name" value="AA_TRANSFER_CLASS_1"/>
    <property type="match status" value="1"/>
</dbReference>
<comment type="caution">
    <text evidence="2">The sequence shown here is derived from an EMBL/GenBank/DDBJ whole genome shotgun (WGS) entry which is preliminary data.</text>
</comment>
<sequence>MSAAGGWQQREYMMSISKKIEAMQNKQSWIRQMFEKGAALKALHGAENVYDLSLGNPNLPPPDKFKDVLRDTVNSSGKGDHGYMPNTGYPHVRRSVAAYLSTEQKNQITENDIIMTCGAAGALNVILKAILDPGDEIISPAPYFVEYNTYADNHGGILKKVLTRPDFALDMDAIASAITAKTKAVLINSPNNPTGQVYSEDTIKALGILLKDMGEKLNRTIYLISDEPYRKIVYDGIEVPSIFPHYAESIIATSYSKDISIPGERIGCIAVNPEATFREPLLGGMALANRILGFVNAPALMQRVVSSLQGECVDVSAYARKRELLCDGLKDCGYNFIKPAGAFYLFPKSPIEDDAKFVRALQDQLILAVPGSGFMGPGYFRLAFCVEDQTILNAIPGFRKTIERFK</sequence>
<protein>
    <recommendedName>
        <fullName evidence="1">Aminotransferase class I/classII large domain-containing protein</fullName>
    </recommendedName>
</protein>
<dbReference type="PANTHER" id="PTHR42691:SF1">
    <property type="entry name" value="ASPARTATE AMINOTRANSFERASE YHDR-RELATED"/>
    <property type="match status" value="1"/>
</dbReference>
<dbReference type="Pfam" id="PF00155">
    <property type="entry name" value="Aminotran_1_2"/>
    <property type="match status" value="1"/>
</dbReference>
<dbReference type="InterPro" id="IPR004839">
    <property type="entry name" value="Aminotransferase_I/II_large"/>
</dbReference>
<dbReference type="InterPro" id="IPR015422">
    <property type="entry name" value="PyrdxlP-dep_Trfase_small"/>
</dbReference>
<dbReference type="EMBL" id="LAZR01017628">
    <property type="protein sequence ID" value="KKL99638.1"/>
    <property type="molecule type" value="Genomic_DNA"/>
</dbReference>
<gene>
    <name evidence="2" type="ORF">LCGC14_1812400</name>
</gene>
<dbReference type="CDD" id="cd00609">
    <property type="entry name" value="AAT_like"/>
    <property type="match status" value="1"/>
</dbReference>
<dbReference type="PANTHER" id="PTHR42691">
    <property type="entry name" value="ASPARTATE AMINOTRANSFERASE YHDR-RELATED"/>
    <property type="match status" value="1"/>
</dbReference>
<dbReference type="InterPro" id="IPR015421">
    <property type="entry name" value="PyrdxlP-dep_Trfase_major"/>
</dbReference>
<organism evidence="2">
    <name type="scientific">marine sediment metagenome</name>
    <dbReference type="NCBI Taxonomy" id="412755"/>
    <lineage>
        <taxon>unclassified sequences</taxon>
        <taxon>metagenomes</taxon>
        <taxon>ecological metagenomes</taxon>
    </lineage>
</organism>
<dbReference type="Gene3D" id="3.90.1150.10">
    <property type="entry name" value="Aspartate Aminotransferase, domain 1"/>
    <property type="match status" value="2"/>
</dbReference>
<dbReference type="PRINTS" id="PR00753">
    <property type="entry name" value="ACCSYNTHASE"/>
</dbReference>
<dbReference type="GO" id="GO:0030170">
    <property type="term" value="F:pyridoxal phosphate binding"/>
    <property type="evidence" value="ECO:0007669"/>
    <property type="project" value="InterPro"/>
</dbReference>
<feature type="domain" description="Aminotransferase class I/classII large" evidence="1">
    <location>
        <begin position="48"/>
        <end position="394"/>
    </location>
</feature>